<feature type="transmembrane region" description="Helical" evidence="1">
    <location>
        <begin position="20"/>
        <end position="39"/>
    </location>
</feature>
<evidence type="ECO:0000256" key="1">
    <source>
        <dbReference type="SAM" id="Phobius"/>
    </source>
</evidence>
<name>A0A087TBB3_STEMI</name>
<dbReference type="OrthoDB" id="6430906at2759"/>
<protein>
    <recommendedName>
        <fullName evidence="4">G-protein coupled receptors family 1 profile domain-containing protein</fullName>
    </recommendedName>
</protein>
<evidence type="ECO:0000313" key="2">
    <source>
        <dbReference type="EMBL" id="KFM62402.1"/>
    </source>
</evidence>
<proteinExistence type="predicted"/>
<dbReference type="Proteomes" id="UP000054359">
    <property type="component" value="Unassembled WGS sequence"/>
</dbReference>
<dbReference type="AlphaFoldDB" id="A0A087TBB3"/>
<evidence type="ECO:0008006" key="4">
    <source>
        <dbReference type="Google" id="ProtNLM"/>
    </source>
</evidence>
<organism evidence="2 3">
    <name type="scientific">Stegodyphus mimosarum</name>
    <name type="common">African social velvet spider</name>
    <dbReference type="NCBI Taxonomy" id="407821"/>
    <lineage>
        <taxon>Eukaryota</taxon>
        <taxon>Metazoa</taxon>
        <taxon>Ecdysozoa</taxon>
        <taxon>Arthropoda</taxon>
        <taxon>Chelicerata</taxon>
        <taxon>Arachnida</taxon>
        <taxon>Araneae</taxon>
        <taxon>Araneomorphae</taxon>
        <taxon>Entelegynae</taxon>
        <taxon>Eresoidea</taxon>
        <taxon>Eresidae</taxon>
        <taxon>Stegodyphus</taxon>
    </lineage>
</organism>
<keyword evidence="1" id="KW-1133">Transmembrane helix</keyword>
<dbReference type="EMBL" id="KK114425">
    <property type="protein sequence ID" value="KFM62402.1"/>
    <property type="molecule type" value="Genomic_DNA"/>
</dbReference>
<dbReference type="STRING" id="407821.A0A087TBB3"/>
<keyword evidence="1" id="KW-0812">Transmembrane</keyword>
<keyword evidence="1" id="KW-0472">Membrane</keyword>
<keyword evidence="3" id="KW-1185">Reference proteome</keyword>
<sequence length="83" mass="9377">MVISVFLDPDDQLGQELHDVIFFFGSSTAVLNPIIYGAFHLRKNDGLSSSSRNSSRLETSLSILRKVRTGQENRIHTVRVQLF</sequence>
<evidence type="ECO:0000313" key="3">
    <source>
        <dbReference type="Proteomes" id="UP000054359"/>
    </source>
</evidence>
<gene>
    <name evidence="2" type="ORF">X975_26047</name>
</gene>
<accession>A0A087TBB3</accession>
<feature type="non-terminal residue" evidence="2">
    <location>
        <position position="83"/>
    </location>
</feature>
<reference evidence="2 3" key="1">
    <citation type="submission" date="2013-11" db="EMBL/GenBank/DDBJ databases">
        <title>Genome sequencing of Stegodyphus mimosarum.</title>
        <authorList>
            <person name="Bechsgaard J."/>
        </authorList>
    </citation>
    <scope>NUCLEOTIDE SEQUENCE [LARGE SCALE GENOMIC DNA]</scope>
</reference>